<proteinExistence type="predicted"/>
<protein>
    <submittedName>
        <fullName evidence="2">Uncharacterized protein</fullName>
    </submittedName>
</protein>
<dbReference type="Proteomes" id="UP000324748">
    <property type="component" value="Unassembled WGS sequence"/>
</dbReference>
<comment type="caution">
    <text evidence="2">The sequence shown here is derived from an EMBL/GenBank/DDBJ whole genome shotgun (WGS) entry which is preliminary data.</text>
</comment>
<gene>
    <name evidence="2" type="ORF">PGT21_037130</name>
</gene>
<name>A0A5B0R342_PUCGR</name>
<evidence type="ECO:0000313" key="2">
    <source>
        <dbReference type="EMBL" id="KAA1120081.1"/>
    </source>
</evidence>
<evidence type="ECO:0000256" key="1">
    <source>
        <dbReference type="SAM" id="MobiDB-lite"/>
    </source>
</evidence>
<feature type="region of interest" description="Disordered" evidence="1">
    <location>
        <begin position="511"/>
        <end position="536"/>
    </location>
</feature>
<dbReference type="AlphaFoldDB" id="A0A5B0R342"/>
<organism evidence="2 3">
    <name type="scientific">Puccinia graminis f. sp. tritici</name>
    <dbReference type="NCBI Taxonomy" id="56615"/>
    <lineage>
        <taxon>Eukaryota</taxon>
        <taxon>Fungi</taxon>
        <taxon>Dikarya</taxon>
        <taxon>Basidiomycota</taxon>
        <taxon>Pucciniomycotina</taxon>
        <taxon>Pucciniomycetes</taxon>
        <taxon>Pucciniales</taxon>
        <taxon>Pucciniaceae</taxon>
        <taxon>Puccinia</taxon>
    </lineage>
</organism>
<keyword evidence="3" id="KW-1185">Reference proteome</keyword>
<accession>A0A5B0R342</accession>
<reference evidence="2 3" key="1">
    <citation type="submission" date="2019-05" db="EMBL/GenBank/DDBJ databases">
        <title>Emergence of the Ug99 lineage of the wheat stem rust pathogen through somatic hybridization.</title>
        <authorList>
            <person name="Li F."/>
            <person name="Upadhyaya N.M."/>
            <person name="Sperschneider J."/>
            <person name="Matny O."/>
            <person name="Nguyen-Phuc H."/>
            <person name="Mago R."/>
            <person name="Raley C."/>
            <person name="Miller M.E."/>
            <person name="Silverstein K.A.T."/>
            <person name="Henningsen E."/>
            <person name="Hirsch C.D."/>
            <person name="Visser B."/>
            <person name="Pretorius Z.A."/>
            <person name="Steffenson B.J."/>
            <person name="Schwessinger B."/>
            <person name="Dodds P.N."/>
            <person name="Figueroa M."/>
        </authorList>
    </citation>
    <scope>NUCLEOTIDE SEQUENCE [LARGE SCALE GENOMIC DNA]</scope>
    <source>
        <strain evidence="2">21-0</strain>
    </source>
</reference>
<dbReference type="EMBL" id="VSWC01000001">
    <property type="protein sequence ID" value="KAA1120081.1"/>
    <property type="molecule type" value="Genomic_DNA"/>
</dbReference>
<feature type="region of interest" description="Disordered" evidence="1">
    <location>
        <begin position="563"/>
        <end position="616"/>
    </location>
</feature>
<feature type="region of interest" description="Disordered" evidence="1">
    <location>
        <begin position="168"/>
        <end position="189"/>
    </location>
</feature>
<evidence type="ECO:0000313" key="3">
    <source>
        <dbReference type="Proteomes" id="UP000324748"/>
    </source>
</evidence>
<dbReference type="OrthoDB" id="2514321at2759"/>
<sequence>MTAPPPSPPGTDMVSRSEVLDRTVVQVSGNALPITLNISYHVWMTNPGGEGPRTPSPHSQIGLNWIETIGPEAGVNLRFVDDPRSWTLPDFKQQVIQKIKAHVPDIGLVLLAHHDAKDLSWEIVRTGPNVGDPLSSSKIDHPWEWTILSRWITQSDNELKFTVHITGVEPQPTPRRSHMTGPPYPPSDGERLHSWSILQSGITPHPGSHASRTDSIFEFYLQYTIYAPLGPTRDGETYYQSFTRDAPGLRQRLDLAGMTFAKLKGTVLVALKSEKRSAAIDALADDADATCNLRWHYSIVDPLSPELRGTFDTSQPNCSDIFTQAVLKSSRHAKVTLVIRMPYEHRVILVSPPPLIHHQLAASTSSINPTDPSQDNTQPLPLTSRRIYLGNKRPKIEDATRLDHLADDESDPAPADTAGERLTMPAFLRLCMIGSTHQPVQDLIKKYEILHWTAFQGQSQETLLALGFAWGPFIPTHQWLSPVRSANSRTDPLKSSLNPSKHRLIEAERDDTHGNRTYYPSRGCVAPSKRNLNQRAPGGLVRTLPVVRQTRLMPCQTVAPSSTIALLPSLDEEDRPPNRRPRRDRGSADELEDPFATPSNSRHEPHGDTPSTSLLDSTTEDRFYAAAAVTPMAQSMATHFLLVSRTVSHPQMRALTVQRHTQLSEEERVAALMSTMIAVNQRLDSLTTGSGISTPPPSAPLSAADQLRTFRYSGVARALIRRIARLCFLTEDLETYVRDDHENSLFRCVMEKIHVLPAAQLREHFPPRFIAGDHSALDNVHTEVRTQLKQVRNKLRNVLLTGIVLGHEPELPKIPCLTDLVWLVWKHLKGKKCNLTPAEVQEQVRFPVRIRIAYLRLQTLFNLLDPDSRNVSQWDQIDNQLIFNRDRPMSYTNSWHRLVCATDIRLFSKSPMFTVLDQSQVTSPTDEQIIAEVAIRAAPPSTAMSTPTAP</sequence>